<protein>
    <submittedName>
        <fullName evidence="2">Uncharacterized protein</fullName>
    </submittedName>
</protein>
<feature type="region of interest" description="Disordered" evidence="1">
    <location>
        <begin position="377"/>
        <end position="397"/>
    </location>
</feature>
<gene>
    <name evidence="2" type="ORF">O1G21_39420</name>
</gene>
<dbReference type="RefSeq" id="WP_270150639.1">
    <property type="nucleotide sequence ID" value="NZ_CP115450.1"/>
</dbReference>
<evidence type="ECO:0000313" key="2">
    <source>
        <dbReference type="EMBL" id="WBP91355.1"/>
    </source>
</evidence>
<accession>A0ABY7QF87</accession>
<organism evidence="2 3">
    <name type="scientific">Kitasatospora cathayae</name>
    <dbReference type="NCBI Taxonomy" id="3004092"/>
    <lineage>
        <taxon>Bacteria</taxon>
        <taxon>Bacillati</taxon>
        <taxon>Actinomycetota</taxon>
        <taxon>Actinomycetes</taxon>
        <taxon>Kitasatosporales</taxon>
        <taxon>Streptomycetaceae</taxon>
        <taxon>Kitasatospora</taxon>
    </lineage>
</organism>
<keyword evidence="3" id="KW-1185">Reference proteome</keyword>
<evidence type="ECO:0000256" key="1">
    <source>
        <dbReference type="SAM" id="MobiDB-lite"/>
    </source>
</evidence>
<proteinExistence type="predicted"/>
<name>A0ABY7QF87_9ACTN</name>
<dbReference type="EMBL" id="CP115450">
    <property type="protein sequence ID" value="WBP91355.1"/>
    <property type="molecule type" value="Genomic_DNA"/>
</dbReference>
<feature type="region of interest" description="Disordered" evidence="1">
    <location>
        <begin position="203"/>
        <end position="223"/>
    </location>
</feature>
<sequence>MVYYWGMLRAVDLGGLRAMTNAVSTFEGHFKGRITEWQKMQRDLASCSWHGPASDSTDTALQERTNQLFLVDQSIEDLRVVLTDAMDTLLLLQARQKALVENAAASGLRIAEGDENTAPVVEILPPGKGDEAARHDPEWVKAMEAARDKLAKAVEDLGGEVKTMDDAVTAALGRLDNTYLSAGDFTPERLADVQKDIDRLDKDTNRKIGAPPGSPGGNRQWWDSLPESTRQQLLHDHPGQIGALGGLPAQTRDEANRLYLPQLRDQIAQSLAGTGPQVQASQTDLDGLDALQKQLDTVTHPPQLLLSVDTPMNQPGPPAAVIAYGNPDTATNIAAYVPPNPAAGTVAGDAATARALAVAAGKADPTKTTASLVALSLGPPGDPGLTPSSRPGRPLRESSTAVGMFYSLADSHQGNGATVSEISAVPEGQGSGYAVARTPLDKYRWNSWDLKEDPCTPDAVVARTPGGLDDPSSHQAVVNAIIGRR</sequence>
<dbReference type="Proteomes" id="UP001212821">
    <property type="component" value="Chromosome"/>
</dbReference>
<evidence type="ECO:0000313" key="3">
    <source>
        <dbReference type="Proteomes" id="UP001212821"/>
    </source>
</evidence>
<reference evidence="3" key="1">
    <citation type="submission" date="2022-12" db="EMBL/GenBank/DDBJ databases">
        <authorList>
            <person name="Mo P."/>
        </authorList>
    </citation>
    <scope>NUCLEOTIDE SEQUENCE [LARGE SCALE GENOMIC DNA]</scope>
    <source>
        <strain evidence="3">HUAS 3-15</strain>
    </source>
</reference>